<proteinExistence type="predicted"/>
<dbReference type="EMBL" id="BCTB01000003">
    <property type="protein sequence ID" value="GAT13545.1"/>
    <property type="molecule type" value="Genomic_DNA"/>
</dbReference>
<protein>
    <submittedName>
        <fullName evidence="1">HAD-superfamily hydrolase</fullName>
    </submittedName>
</protein>
<reference evidence="1 2" key="1">
    <citation type="journal article" date="2016" name="Genome Announc.">
        <title>Draft Genome Sequences of Five Rapidly Growing Mycobacterium Species, M. thermoresistibile, M. fortuitum subsp. acetamidolyticum, M. canariasense, M. brisbanense, and M. novocastrense.</title>
        <authorList>
            <person name="Katahira K."/>
            <person name="Ogura Y."/>
            <person name="Gotoh Y."/>
            <person name="Hayashi T."/>
        </authorList>
    </citation>
    <scope>NUCLEOTIDE SEQUENCE [LARGE SCALE GENOMIC DNA]</scope>
    <source>
        <strain evidence="1 2">JCM6362</strain>
    </source>
</reference>
<comment type="caution">
    <text evidence="1">The sequence shown here is derived from an EMBL/GenBank/DDBJ whole genome shotgun (WGS) entry which is preliminary data.</text>
</comment>
<dbReference type="Gene3D" id="1.10.150.240">
    <property type="entry name" value="Putative phosphatase, domain 2"/>
    <property type="match status" value="1"/>
</dbReference>
<evidence type="ECO:0000313" key="2">
    <source>
        <dbReference type="Proteomes" id="UP000069654"/>
    </source>
</evidence>
<dbReference type="Proteomes" id="UP000069654">
    <property type="component" value="Unassembled WGS sequence"/>
</dbReference>
<dbReference type="InterPro" id="IPR036412">
    <property type="entry name" value="HAD-like_sf"/>
</dbReference>
<dbReference type="PANTHER" id="PTHR42896">
    <property type="entry name" value="XYLULOSE-1,5-BISPHOSPHATE (XUBP) PHOSPHATASE"/>
    <property type="match status" value="1"/>
</dbReference>
<sequence length="232" mass="24913">MLFNLDGAVADLHRDGHRAAFNAAFAAHGLPVRWDVEQYRHALRIRDDRRRIAAALRRRGYGRDSAALAAEVLRTKDALFERCVLDGDVSPRPGLIDLVTSLFVAGIDVAVVSTGARSWVEPLVRQLIGDGLAATVVSRDDLTVVGPDPDVYGHALWELGLPPEHALAVESSAAGLSAATAAKLTTLVVTTPYTAGQDFTGAAAVRHRYDEPQPLRASGCVALHRRWLVANG</sequence>
<name>A0A100XBH8_MYCTH</name>
<dbReference type="SUPFAM" id="SSF56784">
    <property type="entry name" value="HAD-like"/>
    <property type="match status" value="1"/>
</dbReference>
<dbReference type="Gene3D" id="3.40.50.1000">
    <property type="entry name" value="HAD superfamily/HAD-like"/>
    <property type="match status" value="1"/>
</dbReference>
<accession>A0A100XBH8</accession>
<dbReference type="PANTHER" id="PTHR42896:SF2">
    <property type="entry name" value="CBBY-LIKE PROTEIN"/>
    <property type="match status" value="1"/>
</dbReference>
<dbReference type="InterPro" id="IPR006439">
    <property type="entry name" value="HAD-SF_hydro_IA"/>
</dbReference>
<keyword evidence="1" id="KW-0378">Hydrolase</keyword>
<dbReference type="InterPro" id="IPR023214">
    <property type="entry name" value="HAD_sf"/>
</dbReference>
<dbReference type="OMA" id="RFDLTFC"/>
<reference evidence="2" key="2">
    <citation type="submission" date="2016-02" db="EMBL/GenBank/DDBJ databases">
        <title>Draft genome sequence of five rapidly growing Mycobacterium species.</title>
        <authorList>
            <person name="Katahira K."/>
            <person name="Gotou Y."/>
            <person name="Iida K."/>
            <person name="Ogura Y."/>
            <person name="Hayashi T."/>
        </authorList>
    </citation>
    <scope>NUCLEOTIDE SEQUENCE [LARGE SCALE GENOMIC DNA]</scope>
    <source>
        <strain evidence="2">JCM6362</strain>
    </source>
</reference>
<dbReference type="Pfam" id="PF00702">
    <property type="entry name" value="Hydrolase"/>
    <property type="match status" value="1"/>
</dbReference>
<dbReference type="InterPro" id="IPR044999">
    <property type="entry name" value="CbbY-like"/>
</dbReference>
<dbReference type="AlphaFoldDB" id="A0A100XBH8"/>
<dbReference type="NCBIfam" id="TIGR01509">
    <property type="entry name" value="HAD-SF-IA-v3"/>
    <property type="match status" value="1"/>
</dbReference>
<dbReference type="STRING" id="1797.RMCT_0516"/>
<organism evidence="1 2">
    <name type="scientific">Mycolicibacterium thermoresistibile</name>
    <name type="common">Mycobacterium thermoresistibile</name>
    <dbReference type="NCBI Taxonomy" id="1797"/>
    <lineage>
        <taxon>Bacteria</taxon>
        <taxon>Bacillati</taxon>
        <taxon>Actinomycetota</taxon>
        <taxon>Actinomycetes</taxon>
        <taxon>Mycobacteriales</taxon>
        <taxon>Mycobacteriaceae</taxon>
        <taxon>Mycolicibacterium</taxon>
    </lineage>
</organism>
<dbReference type="InterPro" id="IPR023198">
    <property type="entry name" value="PGP-like_dom2"/>
</dbReference>
<evidence type="ECO:0000313" key="1">
    <source>
        <dbReference type="EMBL" id="GAT13545.1"/>
    </source>
</evidence>
<gene>
    <name evidence="1" type="ORF">RMCT_0516</name>
</gene>
<dbReference type="GO" id="GO:0016787">
    <property type="term" value="F:hydrolase activity"/>
    <property type="evidence" value="ECO:0007669"/>
    <property type="project" value="UniProtKB-KW"/>
</dbReference>